<protein>
    <submittedName>
        <fullName evidence="2">Uncharacterized protein</fullName>
    </submittedName>
</protein>
<dbReference type="EMBL" id="FXXP01000002">
    <property type="protein sequence ID" value="SMX29483.1"/>
    <property type="molecule type" value="Genomic_DNA"/>
</dbReference>
<gene>
    <name evidence="2" type="ORF">TRP8649_03619</name>
</gene>
<proteinExistence type="predicted"/>
<keyword evidence="3" id="KW-1185">Reference proteome</keyword>
<keyword evidence="1" id="KW-0732">Signal</keyword>
<feature type="chain" id="PRO_5013325754" evidence="1">
    <location>
        <begin position="26"/>
        <end position="105"/>
    </location>
</feature>
<evidence type="ECO:0000313" key="3">
    <source>
        <dbReference type="Proteomes" id="UP000225972"/>
    </source>
</evidence>
<feature type="signal peptide" evidence="1">
    <location>
        <begin position="1"/>
        <end position="25"/>
    </location>
</feature>
<dbReference type="RefSeq" id="WP_099247533.1">
    <property type="nucleotide sequence ID" value="NZ_FXXP01000002.1"/>
</dbReference>
<dbReference type="Proteomes" id="UP000225972">
    <property type="component" value="Unassembled WGS sequence"/>
</dbReference>
<name>A0A238JGG1_9RHOB</name>
<accession>A0A238JGG1</accession>
<evidence type="ECO:0000256" key="1">
    <source>
        <dbReference type="SAM" id="SignalP"/>
    </source>
</evidence>
<evidence type="ECO:0000313" key="2">
    <source>
        <dbReference type="EMBL" id="SMX29483.1"/>
    </source>
</evidence>
<organism evidence="2 3">
    <name type="scientific">Pelagimonas phthalicica</name>
    <dbReference type="NCBI Taxonomy" id="1037362"/>
    <lineage>
        <taxon>Bacteria</taxon>
        <taxon>Pseudomonadati</taxon>
        <taxon>Pseudomonadota</taxon>
        <taxon>Alphaproteobacteria</taxon>
        <taxon>Rhodobacterales</taxon>
        <taxon>Roseobacteraceae</taxon>
        <taxon>Pelagimonas</taxon>
    </lineage>
</organism>
<dbReference type="AlphaFoldDB" id="A0A238JGG1"/>
<reference evidence="3" key="1">
    <citation type="submission" date="2017-05" db="EMBL/GenBank/DDBJ databases">
        <authorList>
            <person name="Rodrigo-Torres L."/>
            <person name="Arahal R. D."/>
            <person name="Lucena T."/>
        </authorList>
    </citation>
    <scope>NUCLEOTIDE SEQUENCE [LARGE SCALE GENOMIC DNA]</scope>
    <source>
        <strain evidence="3">CECT 8649</strain>
    </source>
</reference>
<sequence>MLRELVTKALAISALAFVLASPAVAQDVVTNELDELYNKVKDLDAVLATFIADLDKDIAEAEANAGFGASADLIDQIEVLKAKRAEFVSQRKELQLILSDIKETD</sequence>